<feature type="region of interest" description="Disordered" evidence="1">
    <location>
        <begin position="931"/>
        <end position="1097"/>
    </location>
</feature>
<feature type="region of interest" description="Disordered" evidence="1">
    <location>
        <begin position="746"/>
        <end position="765"/>
    </location>
</feature>
<proteinExistence type="predicted"/>
<feature type="region of interest" description="Disordered" evidence="1">
    <location>
        <begin position="1358"/>
        <end position="1384"/>
    </location>
</feature>
<feature type="compositionally biased region" description="Polar residues" evidence="1">
    <location>
        <begin position="400"/>
        <end position="409"/>
    </location>
</feature>
<dbReference type="Proteomes" id="UP000799750">
    <property type="component" value="Unassembled WGS sequence"/>
</dbReference>
<feature type="compositionally biased region" description="Low complexity" evidence="1">
    <location>
        <begin position="934"/>
        <end position="946"/>
    </location>
</feature>
<feature type="region of interest" description="Disordered" evidence="1">
    <location>
        <begin position="778"/>
        <end position="798"/>
    </location>
</feature>
<evidence type="ECO:0000313" key="2">
    <source>
        <dbReference type="EMBL" id="KAF2488383.1"/>
    </source>
</evidence>
<feature type="compositionally biased region" description="Basic and acidic residues" evidence="1">
    <location>
        <begin position="1034"/>
        <end position="1050"/>
    </location>
</feature>
<feature type="region of interest" description="Disordered" evidence="1">
    <location>
        <begin position="66"/>
        <end position="125"/>
    </location>
</feature>
<feature type="region of interest" description="Disordered" evidence="1">
    <location>
        <begin position="692"/>
        <end position="712"/>
    </location>
</feature>
<feature type="compositionally biased region" description="Polar residues" evidence="1">
    <location>
        <begin position="1290"/>
        <end position="1299"/>
    </location>
</feature>
<evidence type="ECO:0000256" key="1">
    <source>
        <dbReference type="SAM" id="MobiDB-lite"/>
    </source>
</evidence>
<feature type="compositionally biased region" description="Polar residues" evidence="1">
    <location>
        <begin position="971"/>
        <end position="1005"/>
    </location>
</feature>
<feature type="compositionally biased region" description="Polar residues" evidence="1">
    <location>
        <begin position="1311"/>
        <end position="1332"/>
    </location>
</feature>
<feature type="compositionally biased region" description="Polar residues" evidence="1">
    <location>
        <begin position="1076"/>
        <end position="1092"/>
    </location>
</feature>
<feature type="compositionally biased region" description="Polar residues" evidence="1">
    <location>
        <begin position="164"/>
        <end position="176"/>
    </location>
</feature>
<evidence type="ECO:0000313" key="3">
    <source>
        <dbReference type="Proteomes" id="UP000799750"/>
    </source>
</evidence>
<feature type="region of interest" description="Disordered" evidence="1">
    <location>
        <begin position="389"/>
        <end position="409"/>
    </location>
</feature>
<dbReference type="EMBL" id="MU004203">
    <property type="protein sequence ID" value="KAF2488383.1"/>
    <property type="molecule type" value="Genomic_DNA"/>
</dbReference>
<dbReference type="OrthoDB" id="10423650at2759"/>
<sequence length="1384" mass="154246">MFTRSRCIISLFKLHFPTASSTRAPSITPTEKYLATPINFAILLEPQPYLCRMEETTGARLRKRKAQEDAPANPPMLQNNATALPKAKGSKRAKVGNTGPIQLPNPTRAVQSAGTHTTGVAQPSTLAQNQIATTHVGEDHLMEDAAVVAIETVARGRRIARTLTTKSPEKAATTTKGDVAALKKSKSKNLKEDQKGTDQKDNADAVQADLRPRRERKPTAKARKDDEMADPNTAEGRDERRMARWAADAASVPTELPLDIRHALQKEAVGNDVHVQGAQDAATTRLAIAYATDLRSVLGTAEDVVFLPKPNQNWPQLTVAAPDGPEPNDLPIHPDEYSVALRHAIQTGKELEGAEAIGKLFEKDWTVGRYLENVTFIEQEHFQVTDPITESGEGLPMPSEPSSSSNDNKTKINIVNDGRLQPGGLGDGVMADADGQLVGTWKYCPLTVAYKPCKKCRYLYGKNKQFAKGYGRTVKRCHFACQYYENPTPDLVVYSGKYRAVSFHDALKLPGQMAISPNELRELGTEYNHTEAVRNGRAAEDLKKTAHLLKPDVADPDFRVHRDGDPVQDEEEFVWITMHRCEKMIPLLRRVNDQINQTAPEKRRFMIIPADFTGTSEALPRMVFRDVYGKDPGDELMIEIQRQPVLMIPIVLEGMQNKLEGLKKRIQDLKQDWIQERQDHLDRIESTFARQHEEAQRTRNQDNAAIARNTRRFTTQKAADEARMLAQVKIVEESVKSHKERVDYDQPLPMAVPPQFQRRSGRRSAEEKIPSAFIQAPESHNRKSPVTETEYQRGPGPRFVDDRMPAVLKHFTGSLNQAALSLYDAVYPIPFLGGFNPADLQRSIHYVLSKEDERIQETQATLITEDATTLDRIALAQARPNGKAYADRFRDMFKHLYPFEELPSTLPTAPLNRSVPNLDNITSSMPVREHHIESLTSSQSNNNTGGSSRGAEVVSRGGSEAAGERMDIADQGTSTGIANPNLQPPSTRLTENATTTSAPIESRTNLGKRKRGLSLDENDEERMPAENNGPNNEGCHESDVTQGGTEDRGHTGRVLRPRAARNTQAPARKKARLDTETAQAGPSGSAQVSSNALDEGSVGAGGVSTLSILANEGDEDERLSDEDKANWEILDADGPAYERDQPRDIVVRRRHKITQEVVIWRYKHADEVDWSNQDWITIINSWRRLYIRRCGGSRIAGYDRRLWSPEELDWIETEFRREVQNMPGGEAASRAYPGWVAMFKRFQAKFGEKTRTWRGFETKCIRFMKVFRNDGRGGEQNVEREADTVDLTDVNDNSESTSADAGISVGDPTNGEASTAPTDNVSPTQSEENTTLDCPIITVRQEGERFIFVVREWTSTGHVEGEDEEMPDWSAANEGNGESMEDEL</sequence>
<keyword evidence="3" id="KW-1185">Reference proteome</keyword>
<feature type="compositionally biased region" description="Polar residues" evidence="1">
    <location>
        <begin position="104"/>
        <end position="125"/>
    </location>
</feature>
<protein>
    <submittedName>
        <fullName evidence="2">Uncharacterized protein</fullName>
    </submittedName>
</protein>
<name>A0A6A6Q9V2_9PEZI</name>
<feature type="compositionally biased region" description="Basic and acidic residues" evidence="1">
    <location>
        <begin position="1272"/>
        <end position="1283"/>
    </location>
</feature>
<feature type="region of interest" description="Disordered" evidence="1">
    <location>
        <begin position="1272"/>
        <end position="1335"/>
    </location>
</feature>
<accession>A0A6A6Q9V2</accession>
<gene>
    <name evidence="2" type="ORF">BU16DRAFT_601058</name>
</gene>
<reference evidence="2" key="1">
    <citation type="journal article" date="2020" name="Stud. Mycol.">
        <title>101 Dothideomycetes genomes: a test case for predicting lifestyles and emergence of pathogens.</title>
        <authorList>
            <person name="Haridas S."/>
            <person name="Albert R."/>
            <person name="Binder M."/>
            <person name="Bloem J."/>
            <person name="Labutti K."/>
            <person name="Salamov A."/>
            <person name="Andreopoulos B."/>
            <person name="Baker S."/>
            <person name="Barry K."/>
            <person name="Bills G."/>
            <person name="Bluhm B."/>
            <person name="Cannon C."/>
            <person name="Castanera R."/>
            <person name="Culley D."/>
            <person name="Daum C."/>
            <person name="Ezra D."/>
            <person name="Gonzalez J."/>
            <person name="Henrissat B."/>
            <person name="Kuo A."/>
            <person name="Liang C."/>
            <person name="Lipzen A."/>
            <person name="Lutzoni F."/>
            <person name="Magnuson J."/>
            <person name="Mondo S."/>
            <person name="Nolan M."/>
            <person name="Ohm R."/>
            <person name="Pangilinan J."/>
            <person name="Park H.-J."/>
            <person name="Ramirez L."/>
            <person name="Alfaro M."/>
            <person name="Sun H."/>
            <person name="Tritt A."/>
            <person name="Yoshinaga Y."/>
            <person name="Zwiers L.-H."/>
            <person name="Turgeon B."/>
            <person name="Goodwin S."/>
            <person name="Spatafora J."/>
            <person name="Crous P."/>
            <person name="Grigoriev I."/>
        </authorList>
    </citation>
    <scope>NUCLEOTIDE SEQUENCE</scope>
    <source>
        <strain evidence="2">CBS 269.34</strain>
    </source>
</reference>
<feature type="region of interest" description="Disordered" evidence="1">
    <location>
        <begin position="164"/>
        <end position="240"/>
    </location>
</feature>
<feature type="compositionally biased region" description="Basic and acidic residues" evidence="1">
    <location>
        <begin position="189"/>
        <end position="203"/>
    </location>
</feature>
<organism evidence="2 3">
    <name type="scientific">Lophium mytilinum</name>
    <dbReference type="NCBI Taxonomy" id="390894"/>
    <lineage>
        <taxon>Eukaryota</taxon>
        <taxon>Fungi</taxon>
        <taxon>Dikarya</taxon>
        <taxon>Ascomycota</taxon>
        <taxon>Pezizomycotina</taxon>
        <taxon>Dothideomycetes</taxon>
        <taxon>Pleosporomycetidae</taxon>
        <taxon>Mytilinidiales</taxon>
        <taxon>Mytilinidiaceae</taxon>
        <taxon>Lophium</taxon>
    </lineage>
</organism>